<dbReference type="EMBL" id="CP071463">
    <property type="protein sequence ID" value="QSW86421.1"/>
    <property type="molecule type" value="Genomic_DNA"/>
</dbReference>
<evidence type="ECO:0000313" key="3">
    <source>
        <dbReference type="EMBL" id="QSW86421.1"/>
    </source>
</evidence>
<keyword evidence="2" id="KW-0812">Transmembrane</keyword>
<keyword evidence="4" id="KW-1185">Reference proteome</keyword>
<feature type="region of interest" description="Disordered" evidence="1">
    <location>
        <begin position="134"/>
        <end position="155"/>
    </location>
</feature>
<feature type="transmembrane region" description="Helical" evidence="2">
    <location>
        <begin position="20"/>
        <end position="42"/>
    </location>
</feature>
<dbReference type="AlphaFoldDB" id="A0A8A2UC66"/>
<reference evidence="3 4" key="1">
    <citation type="journal article" date="2006" name="Int. J. Syst. Evol. Microbiol.">
        <title>Haloterrigena longa sp. nov. and Haloterrigena limicola sp. nov., extremely halophilic archaea isolated from a salt lake.</title>
        <authorList>
            <person name="Cui H.L."/>
            <person name="Tohty D."/>
            <person name="Zhou P.J."/>
            <person name="Liu S.J."/>
        </authorList>
    </citation>
    <scope>NUCLEOTIDE SEQUENCE [LARGE SCALE GENOMIC DNA]</scope>
    <source>
        <strain evidence="3 4">ABH32</strain>
    </source>
</reference>
<dbReference type="RefSeq" id="WP_207271539.1">
    <property type="nucleotide sequence ID" value="NZ_CP071463.1"/>
</dbReference>
<protein>
    <submittedName>
        <fullName evidence="3">Uncharacterized protein</fullName>
    </submittedName>
</protein>
<proteinExistence type="predicted"/>
<evidence type="ECO:0000256" key="2">
    <source>
        <dbReference type="SAM" id="Phobius"/>
    </source>
</evidence>
<dbReference type="OrthoDB" id="313554at2157"/>
<accession>A0A8A2UC66</accession>
<feature type="transmembrane region" description="Helical" evidence="2">
    <location>
        <begin position="49"/>
        <end position="74"/>
    </location>
</feature>
<feature type="compositionally biased region" description="Polar residues" evidence="1">
    <location>
        <begin position="146"/>
        <end position="155"/>
    </location>
</feature>
<dbReference type="KEGG" id="hlo:J0X27_06285"/>
<evidence type="ECO:0000256" key="1">
    <source>
        <dbReference type="SAM" id="MobiDB-lite"/>
    </source>
</evidence>
<gene>
    <name evidence="3" type="ORF">J0X27_06285</name>
</gene>
<organism evidence="3 4">
    <name type="scientific">Natrinema longum</name>
    <dbReference type="NCBI Taxonomy" id="370324"/>
    <lineage>
        <taxon>Archaea</taxon>
        <taxon>Methanobacteriati</taxon>
        <taxon>Methanobacteriota</taxon>
        <taxon>Stenosarchaea group</taxon>
        <taxon>Halobacteria</taxon>
        <taxon>Halobacteriales</taxon>
        <taxon>Natrialbaceae</taxon>
        <taxon>Natrinema</taxon>
    </lineage>
</organism>
<feature type="transmembrane region" description="Helical" evidence="2">
    <location>
        <begin position="94"/>
        <end position="117"/>
    </location>
</feature>
<name>A0A8A2UC66_9EURY</name>
<keyword evidence="2" id="KW-1133">Transmembrane helix</keyword>
<sequence>MSPASDSPPASNPSWRYGVYLFPIPPLLLVVTYATVSLFTVAAQAESPLLAIGAFAATVLTGWVAYLIAAVVTVALAMDALALRDHPAWNPNPWLAAVLGVVHFGGAFLAVPYLLSVPGISYYVYRRRQSVGGDGNGGHGDEHGSVDSSGGEYST</sequence>
<keyword evidence="2" id="KW-0472">Membrane</keyword>
<evidence type="ECO:0000313" key="4">
    <source>
        <dbReference type="Proteomes" id="UP000663191"/>
    </source>
</evidence>
<dbReference type="GeneID" id="63183335"/>
<dbReference type="Proteomes" id="UP000663191">
    <property type="component" value="Chromosome"/>
</dbReference>